<keyword evidence="1" id="KW-0472">Membrane</keyword>
<keyword evidence="3" id="KW-1185">Reference proteome</keyword>
<comment type="caution">
    <text evidence="2">The sequence shown here is derived from an EMBL/GenBank/DDBJ whole genome shotgun (WGS) entry which is preliminary data.</text>
</comment>
<name>A0A511N350_DEIC1</name>
<dbReference type="AlphaFoldDB" id="A0A511N350"/>
<sequence length="367" mass="42224">MIYLVYLITVPLYIAMFMQPGVQKTLSSLGPTHGLEVPAMIFITWICALLCTTLHELGHLLAARHQGFQVTSIQVFHVLVIHEEEGWRLRWKAPPRGYQGMVTAETTLQMLQGRLAPRYVWLWTAGVVMDVLTLLVATTGFSLTSGVPQVLWGCLAIYSVYSILWNLYPLQTEHMTHDGWFLWNLWKFRTDAEPLMVLYCMQSLLRRVRAEDIPLEPLQKAAHQAKHPQLITRLLWMLHHHQVSHKKIPEAMDTLKTFRTLADPEAWGGVSDWSEAYVQARHLENPQRARELQNSPCPEWWPQLFQALVEVVTLTAENKGDLALERIEKIREEVKAGIHQTYPGTFEELQELETEARDRLSLSSTAF</sequence>
<reference evidence="2 3" key="1">
    <citation type="submission" date="2019-07" db="EMBL/GenBank/DDBJ databases">
        <title>Whole genome shotgun sequence of Deinococcus cellulosilyticus NBRC 106333.</title>
        <authorList>
            <person name="Hosoyama A."/>
            <person name="Uohara A."/>
            <person name="Ohji S."/>
            <person name="Ichikawa N."/>
        </authorList>
    </citation>
    <scope>NUCLEOTIDE SEQUENCE [LARGE SCALE GENOMIC DNA]</scope>
    <source>
        <strain evidence="2 3">NBRC 106333</strain>
    </source>
</reference>
<evidence type="ECO:0000313" key="3">
    <source>
        <dbReference type="Proteomes" id="UP000321306"/>
    </source>
</evidence>
<dbReference type="OrthoDB" id="5954705at2"/>
<evidence type="ECO:0008006" key="4">
    <source>
        <dbReference type="Google" id="ProtNLM"/>
    </source>
</evidence>
<dbReference type="EMBL" id="BJXB01000010">
    <property type="protein sequence ID" value="GEM46927.1"/>
    <property type="molecule type" value="Genomic_DNA"/>
</dbReference>
<dbReference type="RefSeq" id="WP_146884770.1">
    <property type="nucleotide sequence ID" value="NZ_BJXB01000010.1"/>
</dbReference>
<feature type="transmembrane region" description="Helical" evidence="1">
    <location>
        <begin position="120"/>
        <end position="143"/>
    </location>
</feature>
<feature type="transmembrane region" description="Helical" evidence="1">
    <location>
        <begin position="37"/>
        <end position="57"/>
    </location>
</feature>
<evidence type="ECO:0000313" key="2">
    <source>
        <dbReference type="EMBL" id="GEM46927.1"/>
    </source>
</evidence>
<dbReference type="Proteomes" id="UP000321306">
    <property type="component" value="Unassembled WGS sequence"/>
</dbReference>
<feature type="transmembrane region" description="Helical" evidence="1">
    <location>
        <begin position="149"/>
        <end position="168"/>
    </location>
</feature>
<evidence type="ECO:0000256" key="1">
    <source>
        <dbReference type="SAM" id="Phobius"/>
    </source>
</evidence>
<keyword evidence="1" id="KW-0812">Transmembrane</keyword>
<proteinExistence type="predicted"/>
<protein>
    <recommendedName>
        <fullName evidence="4">Peptidase M50 domain-containing protein</fullName>
    </recommendedName>
</protein>
<keyword evidence="1" id="KW-1133">Transmembrane helix</keyword>
<gene>
    <name evidence="2" type="ORF">DC3_25620</name>
</gene>
<accession>A0A511N350</accession>
<organism evidence="2 3">
    <name type="scientific">Deinococcus cellulosilyticus (strain DSM 18568 / NBRC 106333 / KACC 11606 / 5516J-15)</name>
    <dbReference type="NCBI Taxonomy" id="1223518"/>
    <lineage>
        <taxon>Bacteria</taxon>
        <taxon>Thermotogati</taxon>
        <taxon>Deinococcota</taxon>
        <taxon>Deinococci</taxon>
        <taxon>Deinococcales</taxon>
        <taxon>Deinococcaceae</taxon>
        <taxon>Deinococcus</taxon>
    </lineage>
</organism>